<feature type="domain" description="Response regulatory" evidence="2">
    <location>
        <begin position="412"/>
        <end position="535"/>
    </location>
</feature>
<dbReference type="InterPro" id="IPR029787">
    <property type="entry name" value="Nucleotide_cyclase"/>
</dbReference>
<dbReference type="SMART" id="SM00448">
    <property type="entry name" value="REC"/>
    <property type="match status" value="2"/>
</dbReference>
<dbReference type="GO" id="GO:0000160">
    <property type="term" value="P:phosphorelay signal transduction system"/>
    <property type="evidence" value="ECO:0007669"/>
    <property type="project" value="InterPro"/>
</dbReference>
<evidence type="ECO:0000259" key="2">
    <source>
        <dbReference type="PROSITE" id="PS50110"/>
    </source>
</evidence>
<feature type="domain" description="Response regulatory" evidence="2">
    <location>
        <begin position="112"/>
        <end position="228"/>
    </location>
</feature>
<dbReference type="GO" id="GO:0005886">
    <property type="term" value="C:plasma membrane"/>
    <property type="evidence" value="ECO:0007669"/>
    <property type="project" value="TreeGrafter"/>
</dbReference>
<reference evidence="4 5" key="1">
    <citation type="submission" date="2017-11" db="EMBL/GenBank/DDBJ databases">
        <title>Comparitive Functional Genomics of Dry Heat Resistant strains isolated from the Viking Spacecraft.</title>
        <authorList>
            <person name="Seuylemezian A."/>
            <person name="Cooper K."/>
            <person name="Vaishampayan P."/>
        </authorList>
    </citation>
    <scope>NUCLEOTIDE SEQUENCE [LARGE SCALE GENOMIC DNA]</scope>
    <source>
        <strain evidence="4 5">V32-6</strain>
    </source>
</reference>
<name>A0A2N5HC29_9BACI</name>
<dbReference type="Gene3D" id="3.40.50.2300">
    <property type="match status" value="2"/>
</dbReference>
<dbReference type="CDD" id="cd01949">
    <property type="entry name" value="GGDEF"/>
    <property type="match status" value="1"/>
</dbReference>
<dbReference type="GO" id="GO:1902201">
    <property type="term" value="P:negative regulation of bacterial-type flagellum-dependent cell motility"/>
    <property type="evidence" value="ECO:0007669"/>
    <property type="project" value="TreeGrafter"/>
</dbReference>
<dbReference type="EMBL" id="PGVE01000064">
    <property type="protein sequence ID" value="PLS03060.1"/>
    <property type="molecule type" value="Genomic_DNA"/>
</dbReference>
<dbReference type="Proteomes" id="UP000234950">
    <property type="component" value="Unassembled WGS sequence"/>
</dbReference>
<protein>
    <submittedName>
        <fullName evidence="4">Diguanylate cyclase</fullName>
    </submittedName>
</protein>
<feature type="domain" description="GGDEF" evidence="3">
    <location>
        <begin position="268"/>
        <end position="401"/>
    </location>
</feature>
<dbReference type="PROSITE" id="PS50110">
    <property type="entry name" value="RESPONSE_REGULATORY"/>
    <property type="match status" value="2"/>
</dbReference>
<dbReference type="SMART" id="SM00267">
    <property type="entry name" value="GGDEF"/>
    <property type="match status" value="1"/>
</dbReference>
<dbReference type="NCBIfam" id="TIGR00254">
    <property type="entry name" value="GGDEF"/>
    <property type="match status" value="1"/>
</dbReference>
<evidence type="ECO:0000256" key="1">
    <source>
        <dbReference type="PROSITE-ProRule" id="PRU00169"/>
    </source>
</evidence>
<dbReference type="GO" id="GO:0043709">
    <property type="term" value="P:cell adhesion involved in single-species biofilm formation"/>
    <property type="evidence" value="ECO:0007669"/>
    <property type="project" value="TreeGrafter"/>
</dbReference>
<dbReference type="GO" id="GO:0052621">
    <property type="term" value="F:diguanylate cyclase activity"/>
    <property type="evidence" value="ECO:0007669"/>
    <property type="project" value="TreeGrafter"/>
</dbReference>
<dbReference type="Gene3D" id="3.30.70.270">
    <property type="match status" value="1"/>
</dbReference>
<dbReference type="FunFam" id="3.30.70.270:FF:000001">
    <property type="entry name" value="Diguanylate cyclase domain protein"/>
    <property type="match status" value="1"/>
</dbReference>
<organism evidence="4 5">
    <name type="scientific">Neobacillus cucumis</name>
    <dbReference type="NCBI Taxonomy" id="1740721"/>
    <lineage>
        <taxon>Bacteria</taxon>
        <taxon>Bacillati</taxon>
        <taxon>Bacillota</taxon>
        <taxon>Bacilli</taxon>
        <taxon>Bacillales</taxon>
        <taxon>Bacillaceae</taxon>
        <taxon>Neobacillus</taxon>
    </lineage>
</organism>
<dbReference type="Pfam" id="PF00990">
    <property type="entry name" value="GGDEF"/>
    <property type="match status" value="1"/>
</dbReference>
<evidence type="ECO:0000313" key="4">
    <source>
        <dbReference type="EMBL" id="PLS03060.1"/>
    </source>
</evidence>
<comment type="caution">
    <text evidence="4">The sequence shown here is derived from an EMBL/GenBank/DDBJ whole genome shotgun (WGS) entry which is preliminary data.</text>
</comment>
<dbReference type="PROSITE" id="PS50887">
    <property type="entry name" value="GGDEF"/>
    <property type="match status" value="1"/>
</dbReference>
<feature type="modified residue" description="4-aspartylphosphate" evidence="1">
    <location>
        <position position="161"/>
    </location>
</feature>
<dbReference type="PANTHER" id="PTHR45138:SF9">
    <property type="entry name" value="DIGUANYLATE CYCLASE DGCM-RELATED"/>
    <property type="match status" value="1"/>
</dbReference>
<dbReference type="OrthoDB" id="9759607at2"/>
<dbReference type="SUPFAM" id="SSF52172">
    <property type="entry name" value="CheY-like"/>
    <property type="match status" value="2"/>
</dbReference>
<accession>A0A2N5HC29</accession>
<gene>
    <name evidence="4" type="ORF">CVD27_17945</name>
</gene>
<feature type="modified residue" description="4-aspartylphosphate" evidence="1">
    <location>
        <position position="468"/>
    </location>
</feature>
<keyword evidence="5" id="KW-1185">Reference proteome</keyword>
<evidence type="ECO:0000259" key="3">
    <source>
        <dbReference type="PROSITE" id="PS50887"/>
    </source>
</evidence>
<dbReference type="PANTHER" id="PTHR45138">
    <property type="entry name" value="REGULATORY COMPONENTS OF SENSORY TRANSDUCTION SYSTEM"/>
    <property type="match status" value="1"/>
</dbReference>
<dbReference type="SUPFAM" id="SSF55073">
    <property type="entry name" value="Nucleotide cyclase"/>
    <property type="match status" value="1"/>
</dbReference>
<dbReference type="InterPro" id="IPR043128">
    <property type="entry name" value="Rev_trsase/Diguanyl_cyclase"/>
</dbReference>
<dbReference type="InterPro" id="IPR001789">
    <property type="entry name" value="Sig_transdc_resp-reg_receiver"/>
</dbReference>
<sequence length="539" mass="62337">MDLNKYKNLLIQKIKNQLSMWFETDNAISYSEVLRFLDSLHGSAGTLQLVGLHQLSALLLEQIKVEDERIWEKAELRKFLNELISLIDKYETFSEKEALQHKERRNDERVPVIQIIDDDISMLILLKNHLEQNGWVVAANTDPKKAISQYYDLNPDCVIIDTNLSGINGIKLLEDIEKHTHRHFVPKIIISLMNEKETRLKAYKLGAEDFIEKPIDLEELSVRISRHLKRKKVLDQLVLVDELTQLYNRKFLLDVYNRCLRDIKRNKQQFSIAILDLDHFKRINDSLGHIHGDKILAAFASFLKEHTRSSDTVFRYGGDKFVIIFENAHQIEVAEIVSRLLTKFTSIPFHIEEENHLVTFSAGIYTIHHQEVSLETAIMAAEQALYAAKTNGRARVENANNSKVELPKRKLFVSIIDDDPIIRTMLIRILNVMDFSTFDINLAEFGDGVQFFNSNRLEQKGEHFLIIDGVMPVMDGIEVLQKVQKIKYSHNIHVLMLTGRRSEADIEKALALGADDYVTKPFSIKELQARIQTLIKRMK</sequence>
<dbReference type="Pfam" id="PF00072">
    <property type="entry name" value="Response_reg"/>
    <property type="match status" value="2"/>
</dbReference>
<dbReference type="InterPro" id="IPR011006">
    <property type="entry name" value="CheY-like_superfamily"/>
</dbReference>
<dbReference type="InterPro" id="IPR050469">
    <property type="entry name" value="Diguanylate_Cyclase"/>
</dbReference>
<proteinExistence type="predicted"/>
<evidence type="ECO:0000313" key="5">
    <source>
        <dbReference type="Proteomes" id="UP000234950"/>
    </source>
</evidence>
<keyword evidence="1" id="KW-0597">Phosphoprotein</keyword>
<dbReference type="InterPro" id="IPR000160">
    <property type="entry name" value="GGDEF_dom"/>
</dbReference>
<dbReference type="AlphaFoldDB" id="A0A2N5HC29"/>